<gene>
    <name evidence="1" type="ORF">H9632_17645</name>
</gene>
<proteinExistence type="predicted"/>
<dbReference type="EMBL" id="JACSPW010000026">
    <property type="protein sequence ID" value="MBD8034888.1"/>
    <property type="molecule type" value="Genomic_DNA"/>
</dbReference>
<dbReference type="Proteomes" id="UP000600565">
    <property type="component" value="Unassembled WGS sequence"/>
</dbReference>
<reference evidence="1 2" key="1">
    <citation type="submission" date="2020-08" db="EMBL/GenBank/DDBJ databases">
        <title>A Genomic Blueprint of the Chicken Gut Microbiome.</title>
        <authorList>
            <person name="Gilroy R."/>
            <person name="Ravi A."/>
            <person name="Getino M."/>
            <person name="Pursley I."/>
            <person name="Horton D.L."/>
            <person name="Alikhan N.-F."/>
            <person name="Baker D."/>
            <person name="Gharbi K."/>
            <person name="Hall N."/>
            <person name="Watson M."/>
            <person name="Adriaenssens E.M."/>
            <person name="Foster-Nyarko E."/>
            <person name="Jarju S."/>
            <person name="Secka A."/>
            <person name="Antonio M."/>
            <person name="Oren A."/>
            <person name="Chaudhuri R."/>
            <person name="La Ragione R.M."/>
            <person name="Hildebrand F."/>
            <person name="Pallen M.J."/>
        </authorList>
    </citation>
    <scope>NUCLEOTIDE SEQUENCE [LARGE SCALE GENOMIC DNA]</scope>
    <source>
        <strain evidence="1 2">Sa1YVA6</strain>
    </source>
</reference>
<keyword evidence="2" id="KW-1185">Reference proteome</keyword>
<dbReference type="RefSeq" id="WP_191705373.1">
    <property type="nucleotide sequence ID" value="NZ_JACSPW010000026.1"/>
</dbReference>
<accession>A0ABR8XSG5</accession>
<evidence type="ECO:0000313" key="1">
    <source>
        <dbReference type="EMBL" id="MBD8034888.1"/>
    </source>
</evidence>
<name>A0ABR8XSG5_9BACL</name>
<evidence type="ECO:0000313" key="2">
    <source>
        <dbReference type="Proteomes" id="UP000600565"/>
    </source>
</evidence>
<protein>
    <submittedName>
        <fullName evidence="1">Uncharacterized protein</fullName>
    </submittedName>
</protein>
<comment type="caution">
    <text evidence="1">The sequence shown here is derived from an EMBL/GenBank/DDBJ whole genome shotgun (WGS) entry which is preliminary data.</text>
</comment>
<sequence length="64" mass="7330">MNVGKVLNTLSGSDMKILNNLVANWRKYHQPELATLDSYSELIEEDKRDCIQLGEILSEFGFIE</sequence>
<organism evidence="1 2">
    <name type="scientific">Solibacillus merdavium</name>
    <dbReference type="NCBI Taxonomy" id="2762218"/>
    <lineage>
        <taxon>Bacteria</taxon>
        <taxon>Bacillati</taxon>
        <taxon>Bacillota</taxon>
        <taxon>Bacilli</taxon>
        <taxon>Bacillales</taxon>
        <taxon>Caryophanaceae</taxon>
        <taxon>Solibacillus</taxon>
    </lineage>
</organism>